<dbReference type="AlphaFoldDB" id="A0A0A9HI23"/>
<reference evidence="1" key="1">
    <citation type="submission" date="2014-09" db="EMBL/GenBank/DDBJ databases">
        <authorList>
            <person name="Magalhaes I.L.F."/>
            <person name="Oliveira U."/>
            <person name="Santos F.R."/>
            <person name="Vidigal T.H.D.A."/>
            <person name="Brescovit A.D."/>
            <person name="Santos A.J."/>
        </authorList>
    </citation>
    <scope>NUCLEOTIDE SEQUENCE</scope>
    <source>
        <tissue evidence="1">Shoot tissue taken approximately 20 cm above the soil surface</tissue>
    </source>
</reference>
<dbReference type="EMBL" id="GBRH01165363">
    <property type="protein sequence ID" value="JAE32533.1"/>
    <property type="molecule type" value="Transcribed_RNA"/>
</dbReference>
<proteinExistence type="predicted"/>
<evidence type="ECO:0000313" key="1">
    <source>
        <dbReference type="EMBL" id="JAE32533.1"/>
    </source>
</evidence>
<sequence length="67" mass="7387">MKPNNPNYTSNVSNSANLVSRIKNIGAPITALTRNGGLFPQNRALTRGHEVHLKPQNCWNKIDPHLG</sequence>
<reference evidence="1" key="2">
    <citation type="journal article" date="2015" name="Data Brief">
        <title>Shoot transcriptome of the giant reed, Arundo donax.</title>
        <authorList>
            <person name="Barrero R.A."/>
            <person name="Guerrero F.D."/>
            <person name="Moolhuijzen P."/>
            <person name="Goolsby J.A."/>
            <person name="Tidwell J."/>
            <person name="Bellgard S.E."/>
            <person name="Bellgard M.I."/>
        </authorList>
    </citation>
    <scope>NUCLEOTIDE SEQUENCE</scope>
    <source>
        <tissue evidence="1">Shoot tissue taken approximately 20 cm above the soil surface</tissue>
    </source>
</reference>
<name>A0A0A9HI23_ARUDO</name>
<accession>A0A0A9HI23</accession>
<protein>
    <submittedName>
        <fullName evidence="1">Uncharacterized protein</fullName>
    </submittedName>
</protein>
<organism evidence="1">
    <name type="scientific">Arundo donax</name>
    <name type="common">Giant reed</name>
    <name type="synonym">Donax arundinaceus</name>
    <dbReference type="NCBI Taxonomy" id="35708"/>
    <lineage>
        <taxon>Eukaryota</taxon>
        <taxon>Viridiplantae</taxon>
        <taxon>Streptophyta</taxon>
        <taxon>Embryophyta</taxon>
        <taxon>Tracheophyta</taxon>
        <taxon>Spermatophyta</taxon>
        <taxon>Magnoliopsida</taxon>
        <taxon>Liliopsida</taxon>
        <taxon>Poales</taxon>
        <taxon>Poaceae</taxon>
        <taxon>PACMAD clade</taxon>
        <taxon>Arundinoideae</taxon>
        <taxon>Arundineae</taxon>
        <taxon>Arundo</taxon>
    </lineage>
</organism>